<feature type="region of interest" description="Disordered" evidence="1">
    <location>
        <begin position="111"/>
        <end position="137"/>
    </location>
</feature>
<dbReference type="RefSeq" id="WP_089248931.1">
    <property type="nucleotide sequence ID" value="NZ_FZOW01000011.1"/>
</dbReference>
<protein>
    <submittedName>
        <fullName evidence="2">Uncharacterized protein</fullName>
    </submittedName>
</protein>
<dbReference type="OrthoDB" id="3389921at2"/>
<evidence type="ECO:0000313" key="2">
    <source>
        <dbReference type="EMBL" id="SNT21415.1"/>
    </source>
</evidence>
<sequence length="137" mass="15224">MSPEKNQQQMKPLTAANKLGIYLQAAPDDFQNAALSRSDLEALRKEPPAWLTELQKNGPFPKDVVARKLGVSIAGLARAEITEALTEAQIAELLEAKPDWLVKEQRTQAEVRAEAERVKAKDEARRAATNRPPKNRT</sequence>
<gene>
    <name evidence="2" type="ORF">SAMN05421642_11186</name>
</gene>
<dbReference type="Proteomes" id="UP000198327">
    <property type="component" value="Unassembled WGS sequence"/>
</dbReference>
<keyword evidence="3" id="KW-1185">Reference proteome</keyword>
<reference evidence="3" key="1">
    <citation type="submission" date="2017-06" db="EMBL/GenBank/DDBJ databases">
        <authorList>
            <person name="Varghese N."/>
            <person name="Submissions S."/>
        </authorList>
    </citation>
    <scope>NUCLEOTIDE SEQUENCE [LARGE SCALE GENOMIC DNA]</scope>
    <source>
        <strain evidence="3">JCM 23211</strain>
    </source>
</reference>
<dbReference type="Pfam" id="PF19460">
    <property type="entry name" value="DUF5997"/>
    <property type="match status" value="1"/>
</dbReference>
<evidence type="ECO:0000313" key="3">
    <source>
        <dbReference type="Proteomes" id="UP000198327"/>
    </source>
</evidence>
<dbReference type="AlphaFoldDB" id="A0A239KTN4"/>
<proteinExistence type="predicted"/>
<dbReference type="EMBL" id="FZOW01000011">
    <property type="protein sequence ID" value="SNT21415.1"/>
    <property type="molecule type" value="Genomic_DNA"/>
</dbReference>
<evidence type="ECO:0000256" key="1">
    <source>
        <dbReference type="SAM" id="MobiDB-lite"/>
    </source>
</evidence>
<accession>A0A239KTN4</accession>
<name>A0A239KTN4_9NOCA</name>
<dbReference type="InterPro" id="IPR046039">
    <property type="entry name" value="DUF5997"/>
</dbReference>
<feature type="compositionally biased region" description="Basic and acidic residues" evidence="1">
    <location>
        <begin position="111"/>
        <end position="126"/>
    </location>
</feature>
<organism evidence="2 3">
    <name type="scientific">Rhodococcoides kyotonense</name>
    <dbReference type="NCBI Taxonomy" id="398843"/>
    <lineage>
        <taxon>Bacteria</taxon>
        <taxon>Bacillati</taxon>
        <taxon>Actinomycetota</taxon>
        <taxon>Actinomycetes</taxon>
        <taxon>Mycobacteriales</taxon>
        <taxon>Nocardiaceae</taxon>
        <taxon>Rhodococcoides</taxon>
    </lineage>
</organism>